<reference evidence="2" key="1">
    <citation type="journal article" date="2007" name="Nature">
        <title>The grapevine genome sequence suggests ancestral hexaploidization in major angiosperm phyla.</title>
        <authorList>
            <consortium name="The French-Italian Public Consortium for Grapevine Genome Characterization."/>
            <person name="Jaillon O."/>
            <person name="Aury J.-M."/>
            <person name="Noel B."/>
            <person name="Policriti A."/>
            <person name="Clepet C."/>
            <person name="Casagrande A."/>
            <person name="Choisne N."/>
            <person name="Aubourg S."/>
            <person name="Vitulo N."/>
            <person name="Jubin C."/>
            <person name="Vezzi A."/>
            <person name="Legeai F."/>
            <person name="Hugueney P."/>
            <person name="Dasilva C."/>
            <person name="Horner D."/>
            <person name="Mica E."/>
            <person name="Jublot D."/>
            <person name="Poulain J."/>
            <person name="Bruyere C."/>
            <person name="Billault A."/>
            <person name="Segurens B."/>
            <person name="Gouyvenoux M."/>
            <person name="Ugarte E."/>
            <person name="Cattonaro F."/>
            <person name="Anthouard V."/>
            <person name="Vico V."/>
            <person name="Del Fabbro C."/>
            <person name="Alaux M."/>
            <person name="Di Gaspero G."/>
            <person name="Dumas V."/>
            <person name="Felice N."/>
            <person name="Paillard S."/>
            <person name="Juman I."/>
            <person name="Moroldo M."/>
            <person name="Scalabrin S."/>
            <person name="Canaguier A."/>
            <person name="Le Clainche I."/>
            <person name="Malacrida G."/>
            <person name="Durand E."/>
            <person name="Pesole G."/>
            <person name="Laucou V."/>
            <person name="Chatelet P."/>
            <person name="Merdinoglu D."/>
            <person name="Delledonne M."/>
            <person name="Pezzotti M."/>
            <person name="Lecharny A."/>
            <person name="Scarpelli C."/>
            <person name="Artiguenave F."/>
            <person name="Pe M.E."/>
            <person name="Valle G."/>
            <person name="Morgante M."/>
            <person name="Caboche M."/>
            <person name="Adam-Blondon A.-F."/>
            <person name="Weissenbach J."/>
            <person name="Quetier F."/>
            <person name="Wincker P."/>
        </authorList>
    </citation>
    <scope>NUCLEOTIDE SEQUENCE [LARGE SCALE GENOMIC DNA]</scope>
    <source>
        <strain evidence="2">cv. Pinot noir / PN40024</strain>
    </source>
</reference>
<accession>F6I2N4</accession>
<organism evidence="1 2">
    <name type="scientific">Vitis vinifera</name>
    <name type="common">Grape</name>
    <dbReference type="NCBI Taxonomy" id="29760"/>
    <lineage>
        <taxon>Eukaryota</taxon>
        <taxon>Viridiplantae</taxon>
        <taxon>Streptophyta</taxon>
        <taxon>Embryophyta</taxon>
        <taxon>Tracheophyta</taxon>
        <taxon>Spermatophyta</taxon>
        <taxon>Magnoliopsida</taxon>
        <taxon>eudicotyledons</taxon>
        <taxon>Gunneridae</taxon>
        <taxon>Pentapetalae</taxon>
        <taxon>rosids</taxon>
        <taxon>Vitales</taxon>
        <taxon>Vitaceae</taxon>
        <taxon>Viteae</taxon>
        <taxon>Vitis</taxon>
    </lineage>
</organism>
<name>F6I2N4_VITVI</name>
<proteinExistence type="predicted"/>
<dbReference type="EMBL" id="FN596738">
    <property type="protein sequence ID" value="CCB61201.1"/>
    <property type="molecule type" value="Genomic_DNA"/>
</dbReference>
<gene>
    <name evidence="1" type="ordered locus">VIT_16s0013g00850</name>
</gene>
<dbReference type="HOGENOM" id="CLU_3407137_0_0_1"/>
<protein>
    <submittedName>
        <fullName evidence="1">Uncharacterized protein</fullName>
    </submittedName>
</protein>
<dbReference type="PaxDb" id="29760-VIT_16s0013g00850.t01"/>
<dbReference type="AlphaFoldDB" id="F6I2N4"/>
<dbReference type="InParanoid" id="F6I2N4"/>
<dbReference type="Proteomes" id="UP000009183">
    <property type="component" value="Chromosome 16"/>
</dbReference>
<sequence length="30" mass="3676">MLQAYVIQNIFKCEPKMFLFSCCLFSFFYN</sequence>
<evidence type="ECO:0000313" key="1">
    <source>
        <dbReference type="EMBL" id="CCB61201.1"/>
    </source>
</evidence>
<keyword evidence="2" id="KW-1185">Reference proteome</keyword>
<evidence type="ECO:0000313" key="2">
    <source>
        <dbReference type="Proteomes" id="UP000009183"/>
    </source>
</evidence>